<keyword evidence="5" id="KW-0808">Transferase</keyword>
<proteinExistence type="predicted"/>
<dbReference type="GO" id="GO:0005576">
    <property type="term" value="C:extracellular region"/>
    <property type="evidence" value="ECO:0007669"/>
    <property type="project" value="UniProtKB-SubCell"/>
</dbReference>
<sequence>MYIAIKSSSCHFLNNADDLNESWTDQFLEKAGKLLEEKDKKILEAKVQKERSERWPKMYWESVVKEVQKRDKENQAPTPTKLKRKRKATEEILTIWCLVNGDPFATAFPVDISDSSTIGHLKNVIRKNINAPDNVKAKDLEIWKVNLPLEKVEENAITLDNIEVKRKLLIPTMKIYNVFDKIPESNVQFIVKMPATTEVPPKLEPNDVVFKRQKLLHEKDENVREICKMPCPSTSAFPRRWKECNENPLKIYNLRPPECSGPPVSLCHPVFSQFLADYHNYELDVPAERYIQVLEFCHIVGQIYKNEGDQQCASRPFFTKLFDGIQPISIATDNGSIDDDVLLTDNVVFGEKAVPILWEYKNEIGTGGKDPSIQGGCCLAKYWAQLQTVKIRNNSCCPSIILAIVGPWVCVLGAVYLEKPVIEPLTDFILIADRPEDDGKRVNELAVFFESLRLAFRTMDNYYKNLKELDEAEIEKIQRFFPYRNQYQIDENEIKFTYLYKLTEEPRDLTWKVETDRGKIVIAKFTKSNDHLLRGKNILYADDESFKGWRMVISEFET</sequence>
<dbReference type="EMBL" id="WTPW01002568">
    <property type="protein sequence ID" value="KAF0377025.1"/>
    <property type="molecule type" value="Genomic_DNA"/>
</dbReference>
<name>A0A8H4A0W5_GIGMA</name>
<dbReference type="OrthoDB" id="2429696at2759"/>
<evidence type="ECO:0000259" key="4">
    <source>
        <dbReference type="Pfam" id="PF20147"/>
    </source>
</evidence>
<dbReference type="Pfam" id="PF20147">
    <property type="entry name" value="Crinkler"/>
    <property type="match status" value="1"/>
</dbReference>
<keyword evidence="6" id="KW-1185">Reference proteome</keyword>
<dbReference type="GO" id="GO:0043657">
    <property type="term" value="C:host cell"/>
    <property type="evidence" value="ECO:0007669"/>
    <property type="project" value="UniProtKB-SubCell"/>
</dbReference>
<reference evidence="5 6" key="1">
    <citation type="journal article" date="2019" name="Environ. Microbiol.">
        <title>At the nexus of three kingdoms: the genome of the mycorrhizal fungus Gigaspora margarita provides insights into plant, endobacterial and fungal interactions.</title>
        <authorList>
            <person name="Venice F."/>
            <person name="Ghignone S."/>
            <person name="Salvioli di Fossalunga A."/>
            <person name="Amselem J."/>
            <person name="Novero M."/>
            <person name="Xianan X."/>
            <person name="Sedzielewska Toro K."/>
            <person name="Morin E."/>
            <person name="Lipzen A."/>
            <person name="Grigoriev I.V."/>
            <person name="Henrissat B."/>
            <person name="Martin F.M."/>
            <person name="Bonfante P."/>
        </authorList>
    </citation>
    <scope>NUCLEOTIDE SEQUENCE [LARGE SCALE GENOMIC DNA]</scope>
    <source>
        <strain evidence="5 6">BEG34</strain>
    </source>
</reference>
<keyword evidence="3" id="KW-0964">Secreted</keyword>
<dbReference type="GO" id="GO:0016301">
    <property type="term" value="F:kinase activity"/>
    <property type="evidence" value="ECO:0007669"/>
    <property type="project" value="UniProtKB-KW"/>
</dbReference>
<evidence type="ECO:0000313" key="5">
    <source>
        <dbReference type="EMBL" id="KAF0377025.1"/>
    </source>
</evidence>
<comment type="subcellular location">
    <subcellularLocation>
        <location evidence="1">Host cell</location>
    </subcellularLocation>
    <subcellularLocation>
        <location evidence="2">Secreted</location>
    </subcellularLocation>
</comment>
<evidence type="ECO:0000256" key="2">
    <source>
        <dbReference type="ARBA" id="ARBA00004613"/>
    </source>
</evidence>
<dbReference type="AlphaFoldDB" id="A0A8H4A0W5"/>
<dbReference type="Proteomes" id="UP000439903">
    <property type="component" value="Unassembled WGS sequence"/>
</dbReference>
<keyword evidence="5" id="KW-0418">Kinase</keyword>
<feature type="domain" description="Crinkler effector protein N-terminal" evidence="4">
    <location>
        <begin position="93"/>
        <end position="192"/>
    </location>
</feature>
<evidence type="ECO:0000313" key="6">
    <source>
        <dbReference type="Proteomes" id="UP000439903"/>
    </source>
</evidence>
<comment type="caution">
    <text evidence="5">The sequence shown here is derived from an EMBL/GenBank/DDBJ whole genome shotgun (WGS) entry which is preliminary data.</text>
</comment>
<evidence type="ECO:0000256" key="3">
    <source>
        <dbReference type="ARBA" id="ARBA00022525"/>
    </source>
</evidence>
<accession>A0A8H4A0W5</accession>
<organism evidence="5 6">
    <name type="scientific">Gigaspora margarita</name>
    <dbReference type="NCBI Taxonomy" id="4874"/>
    <lineage>
        <taxon>Eukaryota</taxon>
        <taxon>Fungi</taxon>
        <taxon>Fungi incertae sedis</taxon>
        <taxon>Mucoromycota</taxon>
        <taxon>Glomeromycotina</taxon>
        <taxon>Glomeromycetes</taxon>
        <taxon>Diversisporales</taxon>
        <taxon>Gigasporaceae</taxon>
        <taxon>Gigaspora</taxon>
    </lineage>
</organism>
<evidence type="ECO:0000256" key="1">
    <source>
        <dbReference type="ARBA" id="ARBA00004340"/>
    </source>
</evidence>
<gene>
    <name evidence="5" type="ORF">F8M41_012647</name>
</gene>
<protein>
    <submittedName>
        <fullName evidence="5">Proteinkinasesubdomain-containingproteinpkl/ ccin9</fullName>
    </submittedName>
</protein>
<dbReference type="InterPro" id="IPR045379">
    <property type="entry name" value="Crinkler_N"/>
</dbReference>